<dbReference type="EMBL" id="JABVEC010000002">
    <property type="protein sequence ID" value="MBC6464924.1"/>
    <property type="molecule type" value="Genomic_DNA"/>
</dbReference>
<organism evidence="2 3">
    <name type="scientific">Actinomadura alba</name>
    <dbReference type="NCBI Taxonomy" id="406431"/>
    <lineage>
        <taxon>Bacteria</taxon>
        <taxon>Bacillati</taxon>
        <taxon>Actinomycetota</taxon>
        <taxon>Actinomycetes</taxon>
        <taxon>Streptosporangiales</taxon>
        <taxon>Thermomonosporaceae</taxon>
        <taxon>Actinomadura</taxon>
    </lineage>
</organism>
<dbReference type="RefSeq" id="WP_187241882.1">
    <property type="nucleotide sequence ID" value="NZ_BAAAOK010000008.1"/>
</dbReference>
<proteinExistence type="predicted"/>
<evidence type="ECO:0008006" key="4">
    <source>
        <dbReference type="Google" id="ProtNLM"/>
    </source>
</evidence>
<gene>
    <name evidence="2" type="ORF">HKK74_05350</name>
</gene>
<comment type="caution">
    <text evidence="2">The sequence shown here is derived from an EMBL/GenBank/DDBJ whole genome shotgun (WGS) entry which is preliminary data.</text>
</comment>
<sequence>MAVAAVAGVGLTAMPSAAHAAPTAVVAVSCNTPALIAAITAANAATSQTLRLATGCTYDLTAAAQTGTRGPNGLPIITGNVTLVGRNTTIRRNAAALFRIVEVSAGAGLALRGITLTGGDGGANTGGAILNARGRVLLFRSLVFGNTADNGGGISNDSGSLRLVSSTVRNNTTGIGGGGGGIYNDGGMLVKFSRVNSNRANTDGGGIYNELGGRAYMYRSDIVGNIAVSEGGGIYNGNGGYLRGDLVRVSFNGAASGGGHYNLGAPGSGAFTRSAVTQNNPNNCAPLGTVPGCTG</sequence>
<feature type="signal peptide" evidence="1">
    <location>
        <begin position="1"/>
        <end position="20"/>
    </location>
</feature>
<keyword evidence="3" id="KW-1185">Reference proteome</keyword>
<accession>A0ABR7LK13</accession>
<evidence type="ECO:0000313" key="2">
    <source>
        <dbReference type="EMBL" id="MBC6464924.1"/>
    </source>
</evidence>
<name>A0ABR7LK13_9ACTN</name>
<dbReference type="Proteomes" id="UP000805614">
    <property type="component" value="Unassembled WGS sequence"/>
</dbReference>
<feature type="chain" id="PRO_5045046426" description="Polymorphic outer membrane protein" evidence="1">
    <location>
        <begin position="21"/>
        <end position="295"/>
    </location>
</feature>
<keyword evidence="1" id="KW-0732">Signal</keyword>
<dbReference type="SUPFAM" id="SSF51126">
    <property type="entry name" value="Pectin lyase-like"/>
    <property type="match status" value="1"/>
</dbReference>
<reference evidence="2 3" key="1">
    <citation type="submission" date="2020-06" db="EMBL/GenBank/DDBJ databases">
        <title>Actinomadura xiongansis sp. nov., isolated from soil of Baiyangdian.</title>
        <authorList>
            <person name="Zhang X."/>
        </authorList>
    </citation>
    <scope>NUCLEOTIDE SEQUENCE [LARGE SCALE GENOMIC DNA]</scope>
    <source>
        <strain evidence="2 3">HBUM206468</strain>
    </source>
</reference>
<evidence type="ECO:0000313" key="3">
    <source>
        <dbReference type="Proteomes" id="UP000805614"/>
    </source>
</evidence>
<dbReference type="InterPro" id="IPR011050">
    <property type="entry name" value="Pectin_lyase_fold/virulence"/>
</dbReference>
<protein>
    <recommendedName>
        <fullName evidence="4">Polymorphic outer membrane protein</fullName>
    </recommendedName>
</protein>
<evidence type="ECO:0000256" key="1">
    <source>
        <dbReference type="SAM" id="SignalP"/>
    </source>
</evidence>